<dbReference type="OrthoDB" id="6133115at2759"/>
<dbReference type="SUPFAM" id="SSF56399">
    <property type="entry name" value="ADP-ribosylation"/>
    <property type="match status" value="1"/>
</dbReference>
<dbReference type="Proteomes" id="UP000265618">
    <property type="component" value="Unassembled WGS sequence"/>
</dbReference>
<dbReference type="InterPro" id="IPR036410">
    <property type="entry name" value="HSP_DnaJ_Cys-rich_dom_sf"/>
</dbReference>
<organism evidence="1 2">
    <name type="scientific">Kipferlia bialata</name>
    <dbReference type="NCBI Taxonomy" id="797122"/>
    <lineage>
        <taxon>Eukaryota</taxon>
        <taxon>Metamonada</taxon>
        <taxon>Carpediemonas-like organisms</taxon>
        <taxon>Kipferlia</taxon>
    </lineage>
</organism>
<dbReference type="Gene3D" id="3.90.228.10">
    <property type="match status" value="1"/>
</dbReference>
<gene>
    <name evidence="1" type="ORF">KIPB_007604</name>
</gene>
<accession>A0A9K3CYV2</accession>
<evidence type="ECO:0000313" key="2">
    <source>
        <dbReference type="Proteomes" id="UP000265618"/>
    </source>
</evidence>
<dbReference type="Gene3D" id="2.10.230.10">
    <property type="entry name" value="Heat shock protein DnaJ, cysteine-rich domain"/>
    <property type="match status" value="1"/>
</dbReference>
<comment type="caution">
    <text evidence="1">The sequence shown here is derived from an EMBL/GenBank/DDBJ whole genome shotgun (WGS) entry which is preliminary data.</text>
</comment>
<sequence>MTCKCFKCSGSGLEYNDAHPREKCFARKCPACAGKGFIPPASVKCFKCRGSGLEYNDAHPREKCFASKCSACSGKGYIPPASIKCFKCRGCGLEFSDLHPHEKFFAHKCAACSGKGYLAGAAPSATSPTPSPVNIITGFHQTSVSAAAAILKAQRFQPGSGGIAGGGIYFALNAKDTNQKAQRHGVVLRARVDVGRSKIMTHFDPSLTGSRLADEGFDSVFLPTGDGVNLSANEYVVFDTRRITDIKRV</sequence>
<dbReference type="AlphaFoldDB" id="A0A9K3CYV2"/>
<evidence type="ECO:0000313" key="1">
    <source>
        <dbReference type="EMBL" id="GIQ85863.1"/>
    </source>
</evidence>
<protein>
    <submittedName>
        <fullName evidence="1">Uncharacterized protein</fullName>
    </submittedName>
</protein>
<reference evidence="1 2" key="1">
    <citation type="journal article" date="2018" name="PLoS ONE">
        <title>The draft genome of Kipferlia bialata reveals reductive genome evolution in fornicate parasites.</title>
        <authorList>
            <person name="Tanifuji G."/>
            <person name="Takabayashi S."/>
            <person name="Kume K."/>
            <person name="Takagi M."/>
            <person name="Nakayama T."/>
            <person name="Kamikawa R."/>
            <person name="Inagaki Y."/>
            <person name="Hashimoto T."/>
        </authorList>
    </citation>
    <scope>NUCLEOTIDE SEQUENCE [LARGE SCALE GENOMIC DNA]</scope>
    <source>
        <strain evidence="1">NY0173</strain>
    </source>
</reference>
<dbReference type="SUPFAM" id="SSF57938">
    <property type="entry name" value="DnaJ/Hsp40 cysteine-rich domain"/>
    <property type="match status" value="1"/>
</dbReference>
<name>A0A9K3CYV2_9EUKA</name>
<keyword evidence="2" id="KW-1185">Reference proteome</keyword>
<dbReference type="EMBL" id="BDIP01002176">
    <property type="protein sequence ID" value="GIQ85863.1"/>
    <property type="molecule type" value="Genomic_DNA"/>
</dbReference>
<proteinExistence type="predicted"/>